<evidence type="ECO:0000259" key="2">
    <source>
        <dbReference type="Pfam" id="PF25809"/>
    </source>
</evidence>
<feature type="non-terminal residue" evidence="3">
    <location>
        <position position="1"/>
    </location>
</feature>
<dbReference type="GO" id="GO:0005737">
    <property type="term" value="C:cytoplasm"/>
    <property type="evidence" value="ECO:0007669"/>
    <property type="project" value="GOC"/>
</dbReference>
<dbReference type="InterPro" id="IPR029704">
    <property type="entry name" value="STEEP-like"/>
</dbReference>
<dbReference type="Proteomes" id="UP000660729">
    <property type="component" value="Unassembled WGS sequence"/>
</dbReference>
<evidence type="ECO:0000313" key="4">
    <source>
        <dbReference type="Proteomes" id="UP000660729"/>
    </source>
</evidence>
<proteinExistence type="inferred from homology"/>
<dbReference type="GO" id="GO:0006888">
    <property type="term" value="P:endoplasmic reticulum to Golgi vesicle-mediated transport"/>
    <property type="evidence" value="ECO:0007669"/>
    <property type="project" value="TreeGrafter"/>
</dbReference>
<dbReference type="PANTHER" id="PTHR46355:SF1">
    <property type="entry name" value="STING ER EXIT PROTEIN"/>
    <property type="match status" value="1"/>
</dbReference>
<dbReference type="PANTHER" id="PTHR46355">
    <property type="entry name" value="UPF0428 PROTEIN CXORF56"/>
    <property type="match status" value="1"/>
</dbReference>
<sequence length="146" mass="15933">FPLCAINTTQSTMSTPTISTYHCLCSELLLATPIPLDKLPTRQSDKSHICKISTGGENITANSAILTKSAEPGSSPLVLRLEDGFEKRFLIKCGRCGVGFGYKLWSESENGVKEDVVFILQNGLIETRDVEGGRKLMEKEVELVAV</sequence>
<accession>A0A8H6R7H8</accession>
<dbReference type="InterPro" id="IPR057965">
    <property type="entry name" value="STEEP1_dom"/>
</dbReference>
<dbReference type="EMBL" id="JABCIY010000306">
    <property type="protein sequence ID" value="KAF7185943.1"/>
    <property type="molecule type" value="Genomic_DNA"/>
</dbReference>
<evidence type="ECO:0000313" key="3">
    <source>
        <dbReference type="EMBL" id="KAF7185943.1"/>
    </source>
</evidence>
<comment type="caution">
    <text evidence="3">The sequence shown here is derived from an EMBL/GenBank/DDBJ whole genome shotgun (WGS) entry which is preliminary data.</text>
</comment>
<dbReference type="Pfam" id="PF25809">
    <property type="entry name" value="STEEP1"/>
    <property type="match status" value="1"/>
</dbReference>
<organism evidence="3 4">
    <name type="scientific">Pseudocercospora fuligena</name>
    <dbReference type="NCBI Taxonomy" id="685502"/>
    <lineage>
        <taxon>Eukaryota</taxon>
        <taxon>Fungi</taxon>
        <taxon>Dikarya</taxon>
        <taxon>Ascomycota</taxon>
        <taxon>Pezizomycotina</taxon>
        <taxon>Dothideomycetes</taxon>
        <taxon>Dothideomycetidae</taxon>
        <taxon>Mycosphaerellales</taxon>
        <taxon>Mycosphaerellaceae</taxon>
        <taxon>Pseudocercospora</taxon>
    </lineage>
</organism>
<dbReference type="AlphaFoldDB" id="A0A8H6R7H8"/>
<comment type="similarity">
    <text evidence="1">Belongs to the STEEP1 family.</text>
</comment>
<feature type="domain" description="STEEP1" evidence="2">
    <location>
        <begin position="16"/>
        <end position="129"/>
    </location>
</feature>
<evidence type="ECO:0000256" key="1">
    <source>
        <dbReference type="ARBA" id="ARBA00024205"/>
    </source>
</evidence>
<name>A0A8H6R7H8_9PEZI</name>
<reference evidence="3" key="1">
    <citation type="submission" date="2020-04" db="EMBL/GenBank/DDBJ databases">
        <title>Draft genome resource of the tomato pathogen Pseudocercospora fuligena.</title>
        <authorList>
            <person name="Zaccaron A."/>
        </authorList>
    </citation>
    <scope>NUCLEOTIDE SEQUENCE</scope>
    <source>
        <strain evidence="3">PF001</strain>
    </source>
</reference>
<protein>
    <recommendedName>
        <fullName evidence="2">STEEP1 domain-containing protein</fullName>
    </recommendedName>
</protein>
<dbReference type="OrthoDB" id="418131at2759"/>
<gene>
    <name evidence="3" type="ORF">HII31_12816</name>
</gene>
<dbReference type="GO" id="GO:0090158">
    <property type="term" value="P:endoplasmic reticulum membrane organization"/>
    <property type="evidence" value="ECO:0007669"/>
    <property type="project" value="TreeGrafter"/>
</dbReference>
<keyword evidence="4" id="KW-1185">Reference proteome</keyword>